<keyword evidence="2" id="KW-1185">Reference proteome</keyword>
<dbReference type="AlphaFoldDB" id="A0A087G277"/>
<accession>A0A087G277</accession>
<evidence type="ECO:0000313" key="2">
    <source>
        <dbReference type="Proteomes" id="UP000029120"/>
    </source>
</evidence>
<protein>
    <submittedName>
        <fullName evidence="1">Uncharacterized protein</fullName>
    </submittedName>
</protein>
<name>A0A087G277_ARAAL</name>
<proteinExistence type="predicted"/>
<sequence>MFWGAALIYEVQRNDIGEARKKEKRHKELVVFTACKGRFVNRLKLSTYTSIFKAHFEAHIEEKRREIFTINGFSCENGIAEEIDESSRFEESIV</sequence>
<gene>
    <name evidence="1" type="ORF">AALP_AAs47884U000100</name>
</gene>
<reference evidence="2" key="1">
    <citation type="journal article" date="2015" name="Nat. Plants">
        <title>Genome expansion of Arabis alpina linked with retrotransposition and reduced symmetric DNA methylation.</title>
        <authorList>
            <person name="Willing E.M."/>
            <person name="Rawat V."/>
            <person name="Mandakova T."/>
            <person name="Maumus F."/>
            <person name="James G.V."/>
            <person name="Nordstroem K.J."/>
            <person name="Becker C."/>
            <person name="Warthmann N."/>
            <person name="Chica C."/>
            <person name="Szarzynska B."/>
            <person name="Zytnicki M."/>
            <person name="Albani M.C."/>
            <person name="Kiefer C."/>
            <person name="Bergonzi S."/>
            <person name="Castaings L."/>
            <person name="Mateos J.L."/>
            <person name="Berns M.C."/>
            <person name="Bujdoso N."/>
            <person name="Piofczyk T."/>
            <person name="de Lorenzo L."/>
            <person name="Barrero-Sicilia C."/>
            <person name="Mateos I."/>
            <person name="Piednoel M."/>
            <person name="Hagmann J."/>
            <person name="Chen-Min-Tao R."/>
            <person name="Iglesias-Fernandez R."/>
            <person name="Schuster S.C."/>
            <person name="Alonso-Blanco C."/>
            <person name="Roudier F."/>
            <person name="Carbonero P."/>
            <person name="Paz-Ares J."/>
            <person name="Davis S.J."/>
            <person name="Pecinka A."/>
            <person name="Quesneville H."/>
            <person name="Colot V."/>
            <person name="Lysak M.A."/>
            <person name="Weigel D."/>
            <person name="Coupland G."/>
            <person name="Schneeberger K."/>
        </authorList>
    </citation>
    <scope>NUCLEOTIDE SEQUENCE [LARGE SCALE GENOMIC DNA]</scope>
    <source>
        <strain evidence="2">cv. Pajares</strain>
    </source>
</reference>
<dbReference type="Gramene" id="KFK23979">
    <property type="protein sequence ID" value="KFK23979"/>
    <property type="gene ID" value="AALP_AAs47884U000100"/>
</dbReference>
<organism evidence="1 2">
    <name type="scientific">Arabis alpina</name>
    <name type="common">Alpine rock-cress</name>
    <dbReference type="NCBI Taxonomy" id="50452"/>
    <lineage>
        <taxon>Eukaryota</taxon>
        <taxon>Viridiplantae</taxon>
        <taxon>Streptophyta</taxon>
        <taxon>Embryophyta</taxon>
        <taxon>Tracheophyta</taxon>
        <taxon>Spermatophyta</taxon>
        <taxon>Magnoliopsida</taxon>
        <taxon>eudicotyledons</taxon>
        <taxon>Gunneridae</taxon>
        <taxon>Pentapetalae</taxon>
        <taxon>rosids</taxon>
        <taxon>malvids</taxon>
        <taxon>Brassicales</taxon>
        <taxon>Brassicaceae</taxon>
        <taxon>Arabideae</taxon>
        <taxon>Arabis</taxon>
    </lineage>
</organism>
<dbReference type="Proteomes" id="UP000029120">
    <property type="component" value="Unassembled WGS sequence"/>
</dbReference>
<dbReference type="EMBL" id="KL973451">
    <property type="protein sequence ID" value="KFK23979.1"/>
    <property type="molecule type" value="Genomic_DNA"/>
</dbReference>
<evidence type="ECO:0000313" key="1">
    <source>
        <dbReference type="EMBL" id="KFK23979.1"/>
    </source>
</evidence>